<organism evidence="2">
    <name type="scientific">Arabidopsis thaliana</name>
    <name type="common">Mouse-ear cress</name>
    <dbReference type="NCBI Taxonomy" id="3702"/>
    <lineage>
        <taxon>Eukaryota</taxon>
        <taxon>Viridiplantae</taxon>
        <taxon>Streptophyta</taxon>
        <taxon>Embryophyta</taxon>
        <taxon>Tracheophyta</taxon>
        <taxon>Spermatophyta</taxon>
        <taxon>Magnoliopsida</taxon>
        <taxon>eudicotyledons</taxon>
        <taxon>Gunneridae</taxon>
        <taxon>Pentapetalae</taxon>
        <taxon>rosids</taxon>
        <taxon>malvids</taxon>
        <taxon>Brassicales</taxon>
        <taxon>Brassicaceae</taxon>
        <taxon>Camelineae</taxon>
        <taxon>Arabidopsis</taxon>
    </lineage>
</organism>
<dbReference type="InterPro" id="IPR051283">
    <property type="entry name" value="Sec_Metabolite_Acyltrans"/>
</dbReference>
<evidence type="ECO:0000256" key="1">
    <source>
        <dbReference type="ARBA" id="ARBA00022679"/>
    </source>
</evidence>
<reference evidence="2" key="3">
    <citation type="submission" date="2000-04" db="EMBL/GenBank/DDBJ databases">
        <authorList>
            <person name="EU Arabidopsis sequencing project"/>
        </authorList>
    </citation>
    <scope>NUCLEOTIDE SEQUENCE</scope>
</reference>
<reference evidence="2" key="1">
    <citation type="submission" date="1999-11" db="EMBL/GenBank/DDBJ databases">
        <authorList>
            <person name="Bargues M."/>
            <person name="Collado M.C."/>
            <person name="Navarro P."/>
            <person name="Terol J."/>
            <person name="Perez-Alonso M."/>
            <person name="Mewes H.W."/>
            <person name="Rudd S."/>
            <person name="Lemcke K."/>
            <person name="Mayer K.F.X."/>
            <person name="Quetier F."/>
            <person name="Salanoubat M."/>
        </authorList>
    </citation>
    <scope>NUCLEOTIDE SEQUENCE</scope>
</reference>
<dbReference type="AlphaFoldDB" id="Q9SND8"/>
<dbReference type="EMBL" id="AL132976">
    <property type="protein sequence ID" value="CAB62308.1"/>
    <property type="molecule type" value="Genomic_DNA"/>
</dbReference>
<name>Q9SND8_ARATH</name>
<dbReference type="PANTHER" id="PTHR31896">
    <property type="entry name" value="FAMILY REGULATORY PROTEIN, PUTATIVE (AFU_ORTHOLOGUE AFUA_3G14730)-RELATED"/>
    <property type="match status" value="1"/>
</dbReference>
<reference key="2">
    <citation type="journal article" date="2000" name="Nature">
        <title>Sequence and analysis of chromosome 3 of the plant Arabidopsis thaliana.</title>
        <authorList>
            <consortium name="European Union Chromosome 3 Arabidopsis Sequencing Consortium"/>
            <consortium name="Institute for Genomic Research"/>
            <consortium name="Kazusa DNA Research Institute"/>
            <person name="Salanoubat M."/>
            <person name="Lemcke K."/>
            <person name="Rieger M."/>
            <person name="Ansorge W."/>
            <person name="Unseld M."/>
            <person name="Fartmann B."/>
            <person name="Valle G."/>
            <person name="Blocker H."/>
            <person name="Perez-Alonso M."/>
            <person name="Obermaier B."/>
            <person name="Delseny M."/>
            <person name="Boutry M."/>
            <person name="Grivell L.A."/>
            <person name="Mache R."/>
            <person name="Puigdomenech P."/>
            <person name="De Simone V."/>
            <person name="Choisne N."/>
            <person name="Artiguenave F."/>
            <person name="Robert C."/>
            <person name="Brottier P."/>
            <person name="Wincker P."/>
            <person name="Cattolico L."/>
            <person name="Weissenbach J."/>
            <person name="Saurin W."/>
            <person name="Quetier F."/>
            <person name="Schafer M."/>
            <person name="Muller-Auer S."/>
            <person name="Gabel C."/>
            <person name="Fuchs M."/>
            <person name="Benes V."/>
            <person name="Wurmbach E."/>
            <person name="Drzonek H."/>
            <person name="Erfle H."/>
            <person name="Jordan N."/>
            <person name="Bangert S."/>
            <person name="Wiedelmann R."/>
            <person name="Kranz H."/>
            <person name="Voss H."/>
            <person name="Holland R."/>
            <person name="Brandt P."/>
            <person name="Nyakatura G."/>
            <person name="Vezzi A."/>
            <person name="D'Angelo M."/>
            <person name="Pallavicini A."/>
            <person name="Toppo S."/>
            <person name="Simionati B."/>
            <person name="Conrad A."/>
            <person name="Hornischer K."/>
            <person name="Kauer G."/>
            <person name="Lohnert T.H."/>
            <person name="Nordsiek G."/>
            <person name="Reichelt J."/>
            <person name="Scharfe M."/>
            <person name="Schon O."/>
            <person name="Bargues M."/>
            <person name="Terol J."/>
            <person name="Climent J."/>
            <person name="Navarro P."/>
            <person name="Collado C."/>
            <person name="Perez-Perez A."/>
            <person name="Ottenwalder B."/>
            <person name="Duchemin D."/>
            <person name="Cooke R."/>
            <person name="Laudie M."/>
            <person name="Berger-Llauro C."/>
            <person name="Purnelle B."/>
            <person name="Masuy D."/>
            <person name="de Haan M."/>
            <person name="Maarse A.C."/>
            <person name="Alcaraz J.P."/>
            <person name="Cottet A."/>
            <person name="Casacuberta E."/>
            <person name="Monfort A."/>
            <person name="Argiriou A."/>
            <person name="flores M."/>
            <person name="Liguori R."/>
            <person name="Vitale D."/>
            <person name="Mannhaupt G."/>
            <person name="Haase D."/>
            <person name="Schoof H."/>
            <person name="Rudd S."/>
            <person name="Zaccaria P."/>
            <person name="Mewes H.W."/>
            <person name="Mayer K.F."/>
            <person name="Kaul S."/>
            <person name="Town C.D."/>
            <person name="Koo H.L."/>
            <person name="Tallon L.J."/>
            <person name="Jenkins J."/>
            <person name="Rooney T."/>
            <person name="Rizzo M."/>
            <person name="Walts A."/>
            <person name="Utterback T."/>
            <person name="Fujii C.Y."/>
            <person name="Shea T.P."/>
            <person name="Creasy T.H."/>
            <person name="Haas B."/>
            <person name="Maiti R."/>
            <person name="Wu D."/>
            <person name="Peterson J."/>
            <person name="Van Aken S."/>
            <person name="Pai G."/>
            <person name="Militscher J."/>
            <person name="Sellers P."/>
            <person name="Gill J.E."/>
            <person name="Feldblyum T.V."/>
            <person name="Preuss D."/>
            <person name="Lin X."/>
            <person name="Nierman W.C."/>
            <person name="Salzberg S.L."/>
            <person name="White O."/>
            <person name="Venter J.C."/>
            <person name="Fraser C.M."/>
            <person name="Kaneko T."/>
            <person name="Nakamura Y."/>
            <person name="Sato S."/>
            <person name="Kato T."/>
            <person name="Asamizu E."/>
            <person name="Sasamoto S."/>
            <person name="Kimura T."/>
            <person name="Idesawa K."/>
            <person name="Kawashima K."/>
            <person name="Kishida Y."/>
            <person name="Kiyokawa C."/>
            <person name="Kohara M."/>
            <person name="Matsumoto M."/>
            <person name="Matsuno A."/>
            <person name="Muraki A."/>
            <person name="Nakayama S."/>
            <person name="Nakazaki N."/>
            <person name="Shinpo S."/>
            <person name="Takeuchi C."/>
            <person name="Wada T."/>
            <person name="Watanabe A."/>
            <person name="Yamada M."/>
            <person name="Yasuda M."/>
            <person name="Tabata S."/>
        </authorList>
    </citation>
    <scope>NUCLEOTIDE SEQUENCE [LARGE SCALE GENOMIC DNA]</scope>
    <source>
        <strain>cv. Columbia</strain>
    </source>
</reference>
<keyword evidence="1" id="KW-0808">Transferase</keyword>
<dbReference type="ExpressionAtlas" id="Q9SND8">
    <property type="expression patterns" value="baseline and differential"/>
</dbReference>
<evidence type="ECO:0000313" key="2">
    <source>
        <dbReference type="EMBL" id="CAB62308.1"/>
    </source>
</evidence>
<dbReference type="PANTHER" id="PTHR31896:SF31">
    <property type="entry name" value="HXXXD-TYPE ACYL-TRANSFERASE FAMILY PROTEIN"/>
    <property type="match status" value="1"/>
</dbReference>
<dbReference type="Pfam" id="PF02458">
    <property type="entry name" value="Transferase"/>
    <property type="match status" value="1"/>
</dbReference>
<dbReference type="GO" id="GO:0016740">
    <property type="term" value="F:transferase activity"/>
    <property type="evidence" value="ECO:0007669"/>
    <property type="project" value="UniProtKB-KW"/>
</dbReference>
<dbReference type="PIR" id="T45575">
    <property type="entry name" value="T45575"/>
</dbReference>
<dbReference type="InterPro" id="IPR023213">
    <property type="entry name" value="CAT-like_dom_sf"/>
</dbReference>
<dbReference type="Gene3D" id="3.30.559.10">
    <property type="entry name" value="Chloramphenicol acetyltransferase-like domain"/>
    <property type="match status" value="2"/>
</dbReference>
<proteinExistence type="predicted"/>
<protein>
    <submittedName>
        <fullName evidence="2">Uncharacterized protein F11C1_130</fullName>
    </submittedName>
</protein>
<gene>
    <name evidence="2" type="primary">F11C1_130</name>
</gene>
<sequence length="648" mass="74217">MADVTVISSSIVQPRSTNQSGRTKIHLTPFDLNLLYVDYPQRGLLFRKPEPETRFISRLKTSLSTALEIYFPFAGRLVKVENLENDTFVYAESKSLSVSDILQPHGSVPDFMSHFFPSIDVKSIYGLSEPLLALQVTELKDGVFISFGYNHMVADGASIWNFFNTWSKICSNEYDHQKNLKPLVLRGWFLDKIDYRIHIPASEADAPTSDEISQMPTSKERVFHFTKKNISELKTKANGETGSSDLIISSLQALSAHLWRSIIRHSGMKREEETHCKVAVDLRQRLNPPLDKECFGNVNNLGVATVTVGELLDHEIGWAALQISKMVRSQTDEKYKTFAENWVNNVKISKTARGGPGNSISGKLVLFQGIEEGSIDVHATLWCDVLVKLLADVEFMENIKSEEDLLREQERKRRIEKLRKFMRPRTELRSIYQREKDGEKMESEGVPIHKMLASYIYVFDLNGIEKYLNKLEEKRPKGFALDMLRKSEPLLDMKVSKDINEYSCMILALWLKDDIEGAHELLEEWDTGEHHLSKVKLNDILGFVYCRKLVIQGTELMVNYMFEEHKEEEEKKKTAMEVRRNGWDPKKNLALSAYACVQYVEGQRDIESTVDVLRLLGKREPQDAIMDEDRLSKKMVEAMRGGGYVGDV</sequence>
<accession>Q9SND8</accession>